<evidence type="ECO:0000256" key="1">
    <source>
        <dbReference type="SAM" id="MobiDB-lite"/>
    </source>
</evidence>
<feature type="compositionally biased region" description="Basic and acidic residues" evidence="1">
    <location>
        <begin position="51"/>
        <end position="65"/>
    </location>
</feature>
<name>A0ABD0Y1Y6_9HEMI</name>
<feature type="region of interest" description="Disordered" evidence="1">
    <location>
        <begin position="611"/>
        <end position="648"/>
    </location>
</feature>
<feature type="compositionally biased region" description="Polar residues" evidence="1">
    <location>
        <begin position="420"/>
        <end position="436"/>
    </location>
</feature>
<dbReference type="EMBL" id="JBFDAA010000016">
    <property type="protein sequence ID" value="KAL1117491.1"/>
    <property type="molecule type" value="Genomic_DNA"/>
</dbReference>
<feature type="compositionally biased region" description="Acidic residues" evidence="1">
    <location>
        <begin position="624"/>
        <end position="636"/>
    </location>
</feature>
<feature type="region of interest" description="Disordered" evidence="1">
    <location>
        <begin position="1"/>
        <end position="65"/>
    </location>
</feature>
<sequence length="705" mass="75672">MASKRRNIFQKNKTQETTENGTSSGSHQHQGEGHHQQGGQPRWRHHQQRHHSLDSNEARLHKTEDEVRNTTVTFNEGGSFFTLINDEYTKITTPRQDMLFKKGYLNKKRQTQDNTNNNTTADSHSQVSDCMEGEQYICDDIVVPPPALTQYIYPTTAGYLDPNGLFYVNSEGLRCSTGGYEVYDPYTGNVTVIVGGPPLQPAMHPEWMSPTGHLQQVPQHSDGHSHMSGHKPQSPDSQNCCSPAESSVSGGTCSSPQPQVLSSSSPLEEDPSAAAEAAAQPSERPDLEEMQHSAQQAPLYHHHHQYLYPGYVFGAPLYTMNGLSVQQGLMVGGPPQPAPPLPVHQQQRVTVAPSHMPPVESPNTAPAGFYTKQKRKKRRRRKRGGVTDEGSESSCEEQQARCCGEAVTAAPLAACGSGGDSATATCSGSDSGSGVATNLPDASAIDQTVNETPRSPSPASSLKESADSGVQSGDNSSGGGVLGEARSPSPTAPQVSATIHQSDDTNDEPAEFPGQSEDSDNSTGTEQPAEEPSIPEEEPCIQPERELAESCEAPEPPASEEEHLPATPTKINDYIETLVQDAMREAVVKERPPSGGLPITEAVTKWLQSQRPESGVVLDGGWESGDDSEGDAEEDTTGPKNGHGNPYLARCRNTAGLRVATDNERGVRAAAPHKWCRRHDATAANIIATAVRIGPLPCAVCCLIQ</sequence>
<organism evidence="2 3">
    <name type="scientific">Ranatra chinensis</name>
    <dbReference type="NCBI Taxonomy" id="642074"/>
    <lineage>
        <taxon>Eukaryota</taxon>
        <taxon>Metazoa</taxon>
        <taxon>Ecdysozoa</taxon>
        <taxon>Arthropoda</taxon>
        <taxon>Hexapoda</taxon>
        <taxon>Insecta</taxon>
        <taxon>Pterygota</taxon>
        <taxon>Neoptera</taxon>
        <taxon>Paraneoptera</taxon>
        <taxon>Hemiptera</taxon>
        <taxon>Heteroptera</taxon>
        <taxon>Panheteroptera</taxon>
        <taxon>Nepomorpha</taxon>
        <taxon>Nepidae</taxon>
        <taxon>Ranatrinae</taxon>
        <taxon>Ranatra</taxon>
    </lineage>
</organism>
<protein>
    <submittedName>
        <fullName evidence="2">Uncharacterized protein</fullName>
    </submittedName>
</protein>
<reference evidence="2 3" key="1">
    <citation type="submission" date="2024-07" db="EMBL/GenBank/DDBJ databases">
        <title>Chromosome-level genome assembly of the water stick insect Ranatra chinensis (Heteroptera: Nepidae).</title>
        <authorList>
            <person name="Liu X."/>
        </authorList>
    </citation>
    <scope>NUCLEOTIDE SEQUENCE [LARGE SCALE GENOMIC DNA]</scope>
    <source>
        <strain evidence="2">Cailab_2021Rc</strain>
        <tissue evidence="2">Muscle</tissue>
    </source>
</reference>
<feature type="region of interest" description="Disordered" evidence="1">
    <location>
        <begin position="415"/>
        <end position="567"/>
    </location>
</feature>
<feature type="compositionally biased region" description="Polar residues" evidence="1">
    <location>
        <begin position="445"/>
        <end position="475"/>
    </location>
</feature>
<gene>
    <name evidence="2" type="ORF">AAG570_004814</name>
</gene>
<accession>A0ABD0Y1Y6</accession>
<feature type="compositionally biased region" description="Low complexity" evidence="1">
    <location>
        <begin position="254"/>
        <end position="282"/>
    </location>
</feature>
<feature type="compositionally biased region" description="Polar residues" evidence="1">
    <location>
        <begin position="234"/>
        <end position="253"/>
    </location>
</feature>
<evidence type="ECO:0000313" key="3">
    <source>
        <dbReference type="Proteomes" id="UP001558652"/>
    </source>
</evidence>
<feature type="compositionally biased region" description="Polar residues" evidence="1">
    <location>
        <begin position="9"/>
        <end position="22"/>
    </location>
</feature>
<keyword evidence="3" id="KW-1185">Reference proteome</keyword>
<feature type="compositionally biased region" description="Basic residues" evidence="1">
    <location>
        <begin position="372"/>
        <end position="384"/>
    </location>
</feature>
<dbReference type="AlphaFoldDB" id="A0ABD0Y1Y6"/>
<feature type="region of interest" description="Disordered" evidence="1">
    <location>
        <begin position="354"/>
        <end position="397"/>
    </location>
</feature>
<proteinExistence type="predicted"/>
<dbReference type="Proteomes" id="UP001558652">
    <property type="component" value="Unassembled WGS sequence"/>
</dbReference>
<feature type="compositionally biased region" description="Polar residues" evidence="1">
    <location>
        <begin position="488"/>
        <end position="500"/>
    </location>
</feature>
<comment type="caution">
    <text evidence="2">The sequence shown here is derived from an EMBL/GenBank/DDBJ whole genome shotgun (WGS) entry which is preliminary data.</text>
</comment>
<feature type="region of interest" description="Disordered" evidence="1">
    <location>
        <begin position="203"/>
        <end position="297"/>
    </location>
</feature>
<evidence type="ECO:0000313" key="2">
    <source>
        <dbReference type="EMBL" id="KAL1117491.1"/>
    </source>
</evidence>